<keyword evidence="3" id="KW-1185">Reference proteome</keyword>
<accession>A0A5C5URU7</accession>
<protein>
    <submittedName>
        <fullName evidence="2">PRD domain-containing protein</fullName>
    </submittedName>
</protein>
<dbReference type="InterPro" id="IPR036650">
    <property type="entry name" value="CAT_RNA-bd_dom_sf"/>
</dbReference>
<evidence type="ECO:0000313" key="2">
    <source>
        <dbReference type="EMBL" id="TWT28487.1"/>
    </source>
</evidence>
<comment type="caution">
    <text evidence="2">The sequence shown here is derived from an EMBL/GenBank/DDBJ whole genome shotgun (WGS) entry which is preliminary data.</text>
</comment>
<name>A0A5C5URU7_9CORY</name>
<dbReference type="OrthoDB" id="9813552at2"/>
<dbReference type="Proteomes" id="UP000320791">
    <property type="component" value="Unassembled WGS sequence"/>
</dbReference>
<dbReference type="Gene3D" id="2.30.24.10">
    <property type="entry name" value="CAT RNA-binding domain"/>
    <property type="match status" value="1"/>
</dbReference>
<sequence length="171" mass="18885">MPYSARMFSKWSSSMGYTLKRRCNNNVAEALDEYGRSVVVTGRGVGFGVKSGEEIAPERIQLTYVLESQQRAGEIADALAAIPADVLAAARKIVIAAQDRFNMNPISMLLPLAEHLDFALRRVAAGDTFDAPLAFEIEQLYPEEHKFGCFAVKVIRADLGVDLPARRERPI</sequence>
<dbReference type="SMART" id="SM01061">
    <property type="entry name" value="CAT_RBD"/>
    <property type="match status" value="1"/>
</dbReference>
<dbReference type="SUPFAM" id="SSF50151">
    <property type="entry name" value="SacY-like RNA-binding domain"/>
    <property type="match status" value="1"/>
</dbReference>
<gene>
    <name evidence="2" type="ORF">FRX94_02645</name>
</gene>
<organism evidence="2 3">
    <name type="scientific">Corynebacterium canis</name>
    <dbReference type="NCBI Taxonomy" id="679663"/>
    <lineage>
        <taxon>Bacteria</taxon>
        <taxon>Bacillati</taxon>
        <taxon>Actinomycetota</taxon>
        <taxon>Actinomycetes</taxon>
        <taxon>Mycobacteriales</taxon>
        <taxon>Corynebacteriaceae</taxon>
        <taxon>Corynebacterium</taxon>
    </lineage>
</organism>
<feature type="domain" description="PRD" evidence="1">
    <location>
        <begin position="81"/>
        <end position="171"/>
    </location>
</feature>
<dbReference type="GO" id="GO:0003723">
    <property type="term" value="F:RNA binding"/>
    <property type="evidence" value="ECO:0007669"/>
    <property type="project" value="InterPro"/>
</dbReference>
<dbReference type="EMBL" id="VOHM01000004">
    <property type="protein sequence ID" value="TWT28487.1"/>
    <property type="molecule type" value="Genomic_DNA"/>
</dbReference>
<proteinExistence type="predicted"/>
<dbReference type="PROSITE" id="PS51372">
    <property type="entry name" value="PRD_2"/>
    <property type="match status" value="1"/>
</dbReference>
<dbReference type="GO" id="GO:0006355">
    <property type="term" value="P:regulation of DNA-templated transcription"/>
    <property type="evidence" value="ECO:0007669"/>
    <property type="project" value="InterPro"/>
</dbReference>
<evidence type="ECO:0000313" key="3">
    <source>
        <dbReference type="Proteomes" id="UP000320791"/>
    </source>
</evidence>
<dbReference type="Gene3D" id="1.10.1790.10">
    <property type="entry name" value="PRD domain"/>
    <property type="match status" value="1"/>
</dbReference>
<dbReference type="SUPFAM" id="SSF63520">
    <property type="entry name" value="PTS-regulatory domain, PRD"/>
    <property type="match status" value="1"/>
</dbReference>
<dbReference type="AlphaFoldDB" id="A0A5C5URU7"/>
<evidence type="ECO:0000259" key="1">
    <source>
        <dbReference type="PROSITE" id="PS51372"/>
    </source>
</evidence>
<dbReference type="Pfam" id="PF03123">
    <property type="entry name" value="CAT_RBD"/>
    <property type="match status" value="1"/>
</dbReference>
<dbReference type="InterPro" id="IPR011608">
    <property type="entry name" value="PRD"/>
</dbReference>
<dbReference type="Pfam" id="PF00874">
    <property type="entry name" value="PRD"/>
    <property type="match status" value="1"/>
</dbReference>
<dbReference type="InterPro" id="IPR036634">
    <property type="entry name" value="PRD_sf"/>
</dbReference>
<dbReference type="InterPro" id="IPR004341">
    <property type="entry name" value="CAT_RNA-bd_dom"/>
</dbReference>
<reference evidence="2 3" key="1">
    <citation type="submission" date="2019-08" db="EMBL/GenBank/DDBJ databases">
        <authorList>
            <person name="Lei W."/>
        </authorList>
    </citation>
    <scope>NUCLEOTIDE SEQUENCE [LARGE SCALE GENOMIC DNA]</scope>
    <source>
        <strain evidence="2 3">CCUG 58627</strain>
    </source>
</reference>